<dbReference type="NCBIfam" id="NF033734">
    <property type="entry name" value="MFS_ArsJ"/>
    <property type="match status" value="1"/>
</dbReference>
<feature type="transmembrane region" description="Helical" evidence="4">
    <location>
        <begin position="81"/>
        <end position="99"/>
    </location>
</feature>
<dbReference type="PANTHER" id="PTHR23547:SF1">
    <property type="entry name" value="MAJOR FACILITATOR SUPERFAMILY MFS_1"/>
    <property type="match status" value="1"/>
</dbReference>
<dbReference type="Pfam" id="PF07690">
    <property type="entry name" value="MFS_1"/>
    <property type="match status" value="1"/>
</dbReference>
<evidence type="ECO:0000256" key="1">
    <source>
        <dbReference type="ARBA" id="ARBA00022692"/>
    </source>
</evidence>
<name>A0A2G4YPU9_9PROT</name>
<feature type="transmembrane region" description="Helical" evidence="4">
    <location>
        <begin position="262"/>
        <end position="281"/>
    </location>
</feature>
<evidence type="ECO:0000256" key="4">
    <source>
        <dbReference type="SAM" id="Phobius"/>
    </source>
</evidence>
<dbReference type="Proteomes" id="UP000229730">
    <property type="component" value="Unassembled WGS sequence"/>
</dbReference>
<feature type="transmembrane region" description="Helical" evidence="4">
    <location>
        <begin position="181"/>
        <end position="200"/>
    </location>
</feature>
<dbReference type="InterPro" id="IPR036259">
    <property type="entry name" value="MFS_trans_sf"/>
</dbReference>
<dbReference type="GO" id="GO:0022857">
    <property type="term" value="F:transmembrane transporter activity"/>
    <property type="evidence" value="ECO:0007669"/>
    <property type="project" value="InterPro"/>
</dbReference>
<feature type="transmembrane region" description="Helical" evidence="4">
    <location>
        <begin position="158"/>
        <end position="175"/>
    </location>
</feature>
<evidence type="ECO:0000256" key="3">
    <source>
        <dbReference type="ARBA" id="ARBA00023136"/>
    </source>
</evidence>
<feature type="transmembrane region" description="Helical" evidence="4">
    <location>
        <begin position="21"/>
        <end position="43"/>
    </location>
</feature>
<evidence type="ECO:0000256" key="2">
    <source>
        <dbReference type="ARBA" id="ARBA00022989"/>
    </source>
</evidence>
<feature type="transmembrane region" description="Helical" evidence="4">
    <location>
        <begin position="319"/>
        <end position="336"/>
    </location>
</feature>
<feature type="transmembrane region" description="Helical" evidence="4">
    <location>
        <begin position="382"/>
        <end position="406"/>
    </location>
</feature>
<dbReference type="SUPFAM" id="SSF103473">
    <property type="entry name" value="MFS general substrate transporter"/>
    <property type="match status" value="1"/>
</dbReference>
<dbReference type="OrthoDB" id="186809at2"/>
<dbReference type="InterPro" id="IPR011701">
    <property type="entry name" value="MFS"/>
</dbReference>
<keyword evidence="2 4" id="KW-1133">Transmembrane helix</keyword>
<proteinExistence type="predicted"/>
<accession>A0A2G4YPU9</accession>
<comment type="caution">
    <text evidence="5">The sequence shown here is derived from an EMBL/GenBank/DDBJ whole genome shotgun (WGS) entry which is preliminary data.</text>
</comment>
<keyword evidence="1 4" id="KW-0812">Transmembrane</keyword>
<gene>
    <name evidence="5" type="ORF">CRD36_18200</name>
</gene>
<keyword evidence="6" id="KW-1185">Reference proteome</keyword>
<feature type="transmembrane region" description="Helical" evidence="4">
    <location>
        <begin position="293"/>
        <end position="313"/>
    </location>
</feature>
<reference evidence="5 6" key="1">
    <citation type="submission" date="2017-10" db="EMBL/GenBank/DDBJ databases">
        <title>Frigbacter circumglobatus gen. nov. sp. nov., isolated from sediment cultured in situ.</title>
        <authorList>
            <person name="Zhao Z."/>
        </authorList>
    </citation>
    <scope>NUCLEOTIDE SEQUENCE [LARGE SCALE GENOMIC DNA]</scope>
    <source>
        <strain evidence="5 6">ZYL</strain>
    </source>
</reference>
<dbReference type="PANTHER" id="PTHR23547">
    <property type="entry name" value="MAJOR FACILITATOR SUPERFAMILY DOMAIN, GENERAL SUBSTRATE TRANSPORTER"/>
    <property type="match status" value="1"/>
</dbReference>
<dbReference type="AlphaFoldDB" id="A0A2G4YPU9"/>
<organism evidence="5 6">
    <name type="scientific">Paremcibacter congregatus</name>
    <dbReference type="NCBI Taxonomy" id="2043170"/>
    <lineage>
        <taxon>Bacteria</taxon>
        <taxon>Pseudomonadati</taxon>
        <taxon>Pseudomonadota</taxon>
        <taxon>Alphaproteobacteria</taxon>
        <taxon>Emcibacterales</taxon>
        <taxon>Emcibacteraceae</taxon>
        <taxon>Paremcibacter</taxon>
    </lineage>
</organism>
<sequence length="413" mass="44474">MTQINRIDHQKSLPQYALVTAAYWGFTLTDGALRMLVLLHFHTLGYTPLQLASLFLLYEIFGIVTNITGGWLGSRVGLNKTLILGLGLQIVALMALTLLDDSWPLVTAVPFVVAVQGLSGIAKDLTKMSAKSALKLIIPADQNATLFKWVALLTGSKNTLKGVGFFLGGLLLSLLGFAPALWTMVGLLIIILTAAMLFLSPDLGQAQKKVTFRQLFSKSHAINLLSTARFFLFGARDVWFVVGLPLFLYEGLGWDFAEVGGVMALWVIGYGLVQSAAPLLLRKSADGRSREVIENRLWVFLLTTLPFIIVAGLETGMPPALTILTGLGLFGMVFAVNSALHSYLILAFTPSDHVAVNVGFYYSANAGGRLLGTLLSGSLYQWGGLTACLIGSGVMLTLAFFFSLGLPTGKHSQ</sequence>
<keyword evidence="3 4" id="KW-0472">Membrane</keyword>
<evidence type="ECO:0000313" key="5">
    <source>
        <dbReference type="EMBL" id="PHZ83486.1"/>
    </source>
</evidence>
<feature type="transmembrane region" description="Helical" evidence="4">
    <location>
        <begin position="49"/>
        <end position="69"/>
    </location>
</feature>
<dbReference type="InParanoid" id="A0A2G4YPU9"/>
<feature type="transmembrane region" description="Helical" evidence="4">
    <location>
        <begin position="105"/>
        <end position="122"/>
    </location>
</feature>
<evidence type="ECO:0000313" key="6">
    <source>
        <dbReference type="Proteomes" id="UP000229730"/>
    </source>
</evidence>
<dbReference type="EMBL" id="PDEM01000033">
    <property type="protein sequence ID" value="PHZ83486.1"/>
    <property type="molecule type" value="Genomic_DNA"/>
</dbReference>
<dbReference type="RefSeq" id="WP_099475379.1">
    <property type="nucleotide sequence ID" value="NZ_CP041025.1"/>
</dbReference>
<protein>
    <submittedName>
        <fullName evidence="5">MFS transporter</fullName>
    </submittedName>
</protein>
<feature type="transmembrane region" description="Helical" evidence="4">
    <location>
        <begin position="221"/>
        <end position="242"/>
    </location>
</feature>
<dbReference type="Gene3D" id="1.20.1250.20">
    <property type="entry name" value="MFS general substrate transporter like domains"/>
    <property type="match status" value="1"/>
</dbReference>
<dbReference type="InterPro" id="IPR047769">
    <property type="entry name" value="MFS_ArsJ"/>
</dbReference>